<dbReference type="PANTHER" id="PTHR33993">
    <property type="entry name" value="GLYOXALASE-RELATED"/>
    <property type="match status" value="1"/>
</dbReference>
<dbReference type="Gene3D" id="3.10.180.10">
    <property type="entry name" value="2,3-Dihydroxybiphenyl 1,2-Dioxygenase, domain 1"/>
    <property type="match status" value="2"/>
</dbReference>
<dbReference type="SUPFAM" id="SSF54593">
    <property type="entry name" value="Glyoxalase/Bleomycin resistance protein/Dihydroxybiphenyl dioxygenase"/>
    <property type="match status" value="2"/>
</dbReference>
<evidence type="ECO:0000313" key="2">
    <source>
        <dbReference type="EMBL" id="MCA9755563.1"/>
    </source>
</evidence>
<gene>
    <name evidence="2" type="ORF">KDA27_07160</name>
</gene>
<dbReference type="PANTHER" id="PTHR33993:SF14">
    <property type="entry name" value="GB|AAF24581.1"/>
    <property type="match status" value="1"/>
</dbReference>
<proteinExistence type="predicted"/>
<dbReference type="InterPro" id="IPR041581">
    <property type="entry name" value="Glyoxalase_6"/>
</dbReference>
<dbReference type="Pfam" id="PF18029">
    <property type="entry name" value="Glyoxalase_6"/>
    <property type="match status" value="1"/>
</dbReference>
<name>A0A956NAX2_UNCEI</name>
<dbReference type="Proteomes" id="UP000739538">
    <property type="component" value="Unassembled WGS sequence"/>
</dbReference>
<accession>A0A956NAX2</accession>
<dbReference type="AlphaFoldDB" id="A0A956NAX2"/>
<dbReference type="InterPro" id="IPR029068">
    <property type="entry name" value="Glyas_Bleomycin-R_OHBP_Dase"/>
</dbReference>
<dbReference type="InterPro" id="IPR037523">
    <property type="entry name" value="VOC_core"/>
</dbReference>
<dbReference type="InterPro" id="IPR052164">
    <property type="entry name" value="Anthracycline_SecMetBiosynth"/>
</dbReference>
<evidence type="ECO:0000313" key="3">
    <source>
        <dbReference type="Proteomes" id="UP000739538"/>
    </source>
</evidence>
<sequence length="253" mass="27849">MTGSSASPLSFIYHELWTSDPDGRVDFYRALFGWEIVRETRTDGEFLRIRHAGAELARIVPMEDGETPDRWNVFLAVPDLEAMRARVEAASGDVLIREQNLPGLGLASLLMDPEGGVFAATQSSVPDTAAAAGEPAEGTFVWHDLLTPNLEESSRFYQRCWGVVSRSHSPDTADVHRLLRSEGIDMAGLLATRTEDHAALWLPYIRVADVVETVEQATEAGGQVWLEPTEVEELGTFAVLSDPGRALFAVRNR</sequence>
<dbReference type="CDD" id="cd07247">
    <property type="entry name" value="SgaA_N_like"/>
    <property type="match status" value="1"/>
</dbReference>
<comment type="caution">
    <text evidence="2">The sequence shown here is derived from an EMBL/GenBank/DDBJ whole genome shotgun (WGS) entry which is preliminary data.</text>
</comment>
<dbReference type="EMBL" id="JAGQHS010000026">
    <property type="protein sequence ID" value="MCA9755563.1"/>
    <property type="molecule type" value="Genomic_DNA"/>
</dbReference>
<reference evidence="2" key="2">
    <citation type="journal article" date="2021" name="Microbiome">
        <title>Successional dynamics and alternative stable states in a saline activated sludge microbial community over 9 years.</title>
        <authorList>
            <person name="Wang Y."/>
            <person name="Ye J."/>
            <person name="Ju F."/>
            <person name="Liu L."/>
            <person name="Boyd J.A."/>
            <person name="Deng Y."/>
            <person name="Parks D.H."/>
            <person name="Jiang X."/>
            <person name="Yin X."/>
            <person name="Woodcroft B.J."/>
            <person name="Tyson G.W."/>
            <person name="Hugenholtz P."/>
            <person name="Polz M.F."/>
            <person name="Zhang T."/>
        </authorList>
    </citation>
    <scope>NUCLEOTIDE SEQUENCE</scope>
    <source>
        <strain evidence="2">HKST-UBA02</strain>
    </source>
</reference>
<reference evidence="2" key="1">
    <citation type="submission" date="2020-04" db="EMBL/GenBank/DDBJ databases">
        <authorList>
            <person name="Zhang T."/>
        </authorList>
    </citation>
    <scope>NUCLEOTIDE SEQUENCE</scope>
    <source>
        <strain evidence="2">HKST-UBA02</strain>
    </source>
</reference>
<evidence type="ECO:0000259" key="1">
    <source>
        <dbReference type="PROSITE" id="PS51819"/>
    </source>
</evidence>
<protein>
    <submittedName>
        <fullName evidence="2">VOC family protein</fullName>
    </submittedName>
</protein>
<feature type="domain" description="VOC" evidence="1">
    <location>
        <begin position="10"/>
        <end position="123"/>
    </location>
</feature>
<dbReference type="PROSITE" id="PS51819">
    <property type="entry name" value="VOC"/>
    <property type="match status" value="2"/>
</dbReference>
<organism evidence="2 3">
    <name type="scientific">Eiseniibacteriota bacterium</name>
    <dbReference type="NCBI Taxonomy" id="2212470"/>
    <lineage>
        <taxon>Bacteria</taxon>
        <taxon>Candidatus Eiseniibacteriota</taxon>
    </lineage>
</organism>
<feature type="domain" description="VOC" evidence="1">
    <location>
        <begin position="139"/>
        <end position="253"/>
    </location>
</feature>